<dbReference type="EMBL" id="JAEHOC010000038">
    <property type="protein sequence ID" value="KAG2427782.1"/>
    <property type="molecule type" value="Genomic_DNA"/>
</dbReference>
<keyword evidence="3" id="KW-1185">Reference proteome</keyword>
<feature type="compositionally biased region" description="Low complexity" evidence="1">
    <location>
        <begin position="69"/>
        <end position="92"/>
    </location>
</feature>
<feature type="compositionally biased region" description="Pro residues" evidence="1">
    <location>
        <begin position="19"/>
        <end position="38"/>
    </location>
</feature>
<evidence type="ECO:0000256" key="1">
    <source>
        <dbReference type="SAM" id="MobiDB-lite"/>
    </source>
</evidence>
<feature type="compositionally biased region" description="Polar residues" evidence="1">
    <location>
        <begin position="222"/>
        <end position="236"/>
    </location>
</feature>
<evidence type="ECO:0000313" key="3">
    <source>
        <dbReference type="Proteomes" id="UP000650467"/>
    </source>
</evidence>
<feature type="region of interest" description="Disordered" evidence="1">
    <location>
        <begin position="129"/>
        <end position="162"/>
    </location>
</feature>
<evidence type="ECO:0000313" key="2">
    <source>
        <dbReference type="EMBL" id="KAG2427782.1"/>
    </source>
</evidence>
<comment type="caution">
    <text evidence="2">The sequence shown here is derived from an EMBL/GenBank/DDBJ whole genome shotgun (WGS) entry which is preliminary data.</text>
</comment>
<dbReference type="Proteomes" id="UP000650467">
    <property type="component" value="Unassembled WGS sequence"/>
</dbReference>
<sequence>MSAPSTDAALVNSPAAAPMLPPPAPASSPAPEQPPPQPEGFTVAAPQRASPCFPSSLQADQCAERRSNIDSSSDSGSPRCSRSPCSTCHSSDGSGSEAEELAALEAVLQLASPSGHDADADAAEEGHHGAMTVRGGGSASSREGGQHRPPPPPVMGGARRAAGAEVAEMPPCYFVPGYGPHQSVPANHRAPPTAAATARVMAAPPPRPSVNTTRPPAVNSRPAANSTRPAVNSTRPAANGMHPSVINITRDGAAVGSGRAIITVNHGATGRFPTQGLCAGMPDDRRRRILESLEREPPPDEGMMCCVPGCSPSEIRARHLITHGLDTCFLLGDLACTQPHTRLSMMLVVLPYRASIYAVLLRREPPAAGWQPQQMPPVGRCTAAVDLFCSRAPQHATEPYLFLLSYRPQLSPQHYLDCVISNDS</sequence>
<reference evidence="2" key="1">
    <citation type="journal article" date="2020" name="bioRxiv">
        <title>Comparative genomics of Chlamydomonas.</title>
        <authorList>
            <person name="Craig R.J."/>
            <person name="Hasan A.R."/>
            <person name="Ness R.W."/>
            <person name="Keightley P.D."/>
        </authorList>
    </citation>
    <scope>NUCLEOTIDE SEQUENCE</scope>
    <source>
        <strain evidence="2">SAG 7.73</strain>
    </source>
</reference>
<feature type="region of interest" description="Disordered" evidence="1">
    <location>
        <begin position="204"/>
        <end position="243"/>
    </location>
</feature>
<gene>
    <name evidence="2" type="ORF">HXX76_012107</name>
</gene>
<protein>
    <submittedName>
        <fullName evidence="2">Uncharacterized protein</fullName>
    </submittedName>
</protein>
<feature type="region of interest" description="Disordered" evidence="1">
    <location>
        <begin position="1"/>
        <end position="100"/>
    </location>
</feature>
<organism evidence="2 3">
    <name type="scientific">Chlamydomonas incerta</name>
    <dbReference type="NCBI Taxonomy" id="51695"/>
    <lineage>
        <taxon>Eukaryota</taxon>
        <taxon>Viridiplantae</taxon>
        <taxon>Chlorophyta</taxon>
        <taxon>core chlorophytes</taxon>
        <taxon>Chlorophyceae</taxon>
        <taxon>CS clade</taxon>
        <taxon>Chlamydomonadales</taxon>
        <taxon>Chlamydomonadaceae</taxon>
        <taxon>Chlamydomonas</taxon>
    </lineage>
</organism>
<accession>A0A835VSM9</accession>
<dbReference type="AlphaFoldDB" id="A0A835VSM9"/>
<dbReference type="OrthoDB" id="10628056at2759"/>
<name>A0A835VSM9_CHLIN</name>
<proteinExistence type="predicted"/>